<dbReference type="PANTHER" id="PTHR45523:SF3">
    <property type="entry name" value="VACUOLAR PROTEIN SORTING-ASSOCIATED PROTEIN 13A"/>
    <property type="match status" value="1"/>
</dbReference>
<keyword evidence="1" id="KW-0813">Transport</keyword>
<accession>A0A2P5BEC7</accession>
<reference evidence="4" key="1">
    <citation type="submission" date="2016-06" db="EMBL/GenBank/DDBJ databases">
        <title>Parallel loss of symbiosis genes in relatives of nitrogen-fixing non-legume Parasponia.</title>
        <authorList>
            <person name="Van Velzen R."/>
            <person name="Holmer R."/>
            <person name="Bu F."/>
            <person name="Rutten L."/>
            <person name="Van Zeijl A."/>
            <person name="Liu W."/>
            <person name="Santuari L."/>
            <person name="Cao Q."/>
            <person name="Sharma T."/>
            <person name="Shen D."/>
            <person name="Roswanjaya Y."/>
            <person name="Wardhani T."/>
            <person name="Kalhor M.S."/>
            <person name="Jansen J."/>
            <person name="Van den Hoogen J."/>
            <person name="Gungor B."/>
            <person name="Hartog M."/>
            <person name="Hontelez J."/>
            <person name="Verver J."/>
            <person name="Yang W.-C."/>
            <person name="Schijlen E."/>
            <person name="Repin R."/>
            <person name="Schilthuizen M."/>
            <person name="Schranz E."/>
            <person name="Heidstra R."/>
            <person name="Miyata K."/>
            <person name="Fedorova E."/>
            <person name="Kohlen W."/>
            <person name="Bisseling T."/>
            <person name="Smit S."/>
            <person name="Geurts R."/>
        </authorList>
    </citation>
    <scope>NUCLEOTIDE SEQUENCE [LARGE SCALE GENOMIC DNA]</scope>
    <source>
        <strain evidence="4">cv. WU1-14</strain>
    </source>
</reference>
<dbReference type="PANTHER" id="PTHR45523">
    <property type="entry name" value="TETRATRICOPEPTIDE REPEAT (TPR)-CONTAINING PROTEIN-RELATED"/>
    <property type="match status" value="1"/>
</dbReference>
<evidence type="ECO:0000313" key="3">
    <source>
        <dbReference type="EMBL" id="PON47150.1"/>
    </source>
</evidence>
<dbReference type="EMBL" id="JXTB01000299">
    <property type="protein sequence ID" value="PON47150.1"/>
    <property type="molecule type" value="Genomic_DNA"/>
</dbReference>
<evidence type="ECO:0000259" key="2">
    <source>
        <dbReference type="Pfam" id="PF12624"/>
    </source>
</evidence>
<comment type="caution">
    <text evidence="3">The sequence shown here is derived from an EMBL/GenBank/DDBJ whole genome shotgun (WGS) entry which is preliminary data.</text>
</comment>
<name>A0A2P5BEC7_PARAD</name>
<protein>
    <submittedName>
        <fullName evidence="3">Vacuolar protein sorting-associated protein</fullName>
    </submittedName>
</protein>
<dbReference type="Pfam" id="PF12624">
    <property type="entry name" value="VPS13_N"/>
    <property type="match status" value="1"/>
</dbReference>
<dbReference type="InterPro" id="IPR026854">
    <property type="entry name" value="VPS13_N"/>
</dbReference>
<organism evidence="3 4">
    <name type="scientific">Parasponia andersonii</name>
    <name type="common">Sponia andersonii</name>
    <dbReference type="NCBI Taxonomy" id="3476"/>
    <lineage>
        <taxon>Eukaryota</taxon>
        <taxon>Viridiplantae</taxon>
        <taxon>Streptophyta</taxon>
        <taxon>Embryophyta</taxon>
        <taxon>Tracheophyta</taxon>
        <taxon>Spermatophyta</taxon>
        <taxon>Magnoliopsida</taxon>
        <taxon>eudicotyledons</taxon>
        <taxon>Gunneridae</taxon>
        <taxon>Pentapetalae</taxon>
        <taxon>rosids</taxon>
        <taxon>fabids</taxon>
        <taxon>Rosales</taxon>
        <taxon>Cannabaceae</taxon>
        <taxon>Parasponia</taxon>
    </lineage>
</organism>
<dbReference type="STRING" id="3476.A0A2P5BEC7"/>
<evidence type="ECO:0000313" key="4">
    <source>
        <dbReference type="Proteomes" id="UP000237105"/>
    </source>
</evidence>
<dbReference type="Proteomes" id="UP000237105">
    <property type="component" value="Unassembled WGS sequence"/>
</dbReference>
<gene>
    <name evidence="3" type="ORF">PanWU01x14_246590</name>
</gene>
<feature type="domain" description="Chorein N-terminal" evidence="2">
    <location>
        <begin position="1"/>
        <end position="474"/>
    </location>
</feature>
<sequence>MLEDQVAYLLQRYLGNYVRGLNKEALKISVWQGDVELTNMQLKPEALNALKLPVKVKAGFLGSVKLKVPWSRLGQDPVVVHLDRIFLLAEPETQVEGSTEDAIQEAKKSRVRVGEDSTIKVRSGKITHNNKSWLGSLVSTIVGNLKLSISNIHIRYEDIESNPGHPFAAGVTLEKLLAVTVDDNGKETFVTDGALDRVQKSVELDRLALYLDSNIVPWHIDKPWEDLLPSEWVQVFRYGTKDGKPADRIIKKHTYILEPVTGNAKYTKLRTSEFAVGGQPLQNAAVNLDDVTLCLSKDGYRDMLKLADNFSAFNQRLKYAHFRPHVPVKSDPQSWWKYAYRAVSDQVKKGSGKLPSEHVLRYARLRKRYISLYASLLKSEPSRVIVDDNEEIGELDRELDIEVILQWRMLAHRFVEKALESEFRLAKEKSQKSWWSFAWNNQSFKDETEPFHFSEEDWEQLNRIIGYREGDDNQLVLLNDKADTLHTSLNIYTKHSATKLIDGPSEYVAELSCEGLDCFIRFYPETKVFDVKLGSYRLSSPHGLLAESATTNDSLRGVFCYKPFDVNVDWSMVAKASPCYVTYLKDTIDQIIKFFQSSTAVSQTLALEAAAAVQTTIDGVRRTAQEQVNKALKNQSRFLLDIDIAAPKITIPTDFCPDNLHSTKLMLDLGNLVIRTEDEFGSSKELDMYLQFNLVLRDVSAFLVDGDYHWGQVGQVPANKSSSSSGNLNHVSFLPVIDNCGAILKLQQIRLENPSYPSTRLAIRLPSLGFHFSPARYHRLMQIAKLFQGEDTENSDFFRPWNQADFEGWLSVLTRKGVGNREAVWQRRYLCLVGPFLYVLESPRSKSYKQYIRF</sequence>
<proteinExistence type="predicted"/>
<dbReference type="AlphaFoldDB" id="A0A2P5BEC7"/>
<evidence type="ECO:0000256" key="1">
    <source>
        <dbReference type="ARBA" id="ARBA00022448"/>
    </source>
</evidence>
<dbReference type="OrthoDB" id="428159at2759"/>
<keyword evidence="4" id="KW-1185">Reference proteome</keyword>